<keyword evidence="2" id="KW-0812">Transmembrane</keyword>
<feature type="transmembrane region" description="Helical" evidence="2">
    <location>
        <begin position="195"/>
        <end position="228"/>
    </location>
</feature>
<evidence type="ECO:0000313" key="3">
    <source>
        <dbReference type="EMBL" id="SEB30132.1"/>
    </source>
</evidence>
<evidence type="ECO:0000256" key="1">
    <source>
        <dbReference type="SAM" id="MobiDB-lite"/>
    </source>
</evidence>
<accession>A0A1H4IA32</accession>
<evidence type="ECO:0000313" key="4">
    <source>
        <dbReference type="Proteomes" id="UP000182652"/>
    </source>
</evidence>
<gene>
    <name evidence="3" type="ORF">SAMN04489745_0112</name>
</gene>
<feature type="transmembrane region" description="Helical" evidence="2">
    <location>
        <begin position="77"/>
        <end position="95"/>
    </location>
</feature>
<proteinExistence type="predicted"/>
<dbReference type="EMBL" id="FNSN01000002">
    <property type="protein sequence ID" value="SEB30132.1"/>
    <property type="molecule type" value="Genomic_DNA"/>
</dbReference>
<dbReference type="RefSeq" id="WP_066217182.1">
    <property type="nucleotide sequence ID" value="NZ_FNSN01000002.1"/>
</dbReference>
<feature type="region of interest" description="Disordered" evidence="1">
    <location>
        <begin position="324"/>
        <end position="347"/>
    </location>
</feature>
<organism evidence="3 4">
    <name type="scientific">Arthrobacter woluwensis</name>
    <dbReference type="NCBI Taxonomy" id="156980"/>
    <lineage>
        <taxon>Bacteria</taxon>
        <taxon>Bacillati</taxon>
        <taxon>Actinomycetota</taxon>
        <taxon>Actinomycetes</taxon>
        <taxon>Micrococcales</taxon>
        <taxon>Micrococcaceae</taxon>
        <taxon>Arthrobacter</taxon>
    </lineage>
</organism>
<name>A0A1H4IA32_9MICC</name>
<dbReference type="AlphaFoldDB" id="A0A1H4IA32"/>
<reference evidence="3 4" key="1">
    <citation type="submission" date="2016-10" db="EMBL/GenBank/DDBJ databases">
        <authorList>
            <person name="de Groot N.N."/>
        </authorList>
    </citation>
    <scope>NUCLEOTIDE SEQUENCE [LARGE SCALE GENOMIC DNA]</scope>
    <source>
        <strain evidence="3 4">DSM 10495</strain>
    </source>
</reference>
<sequence>MPVIVKADWAGDLQNFLGGGIKAFASGAWENIQASFSSTDMSPSWWVSVVGGTINTHVGGNVTTTHYPGMLPALVEIMAPVAVALAAVQVMLSAYRQSTKGMIRAGVMAIFAVPGTYVAAGFFYVLITLCDNLAMGVLHLGSAKGESDAYNALMGLFGISWDPNTHQAVLDENYQQWAMAKDTGNPGAVILPVGLAVLVWVLTFALAAFLVFRLLALMILASMLPIAVMTQPLDGAKAIGAGFGKVSGALMLSKILAALVLKMAFLISTAATSMWQFAAGCVAILIAALMPVLSVKFASFFLGGHGDGLIGGAENLGRSAGRQASRFGSSGFRSTTRTLGRVGRGLR</sequence>
<keyword evidence="2" id="KW-0472">Membrane</keyword>
<evidence type="ECO:0000256" key="2">
    <source>
        <dbReference type="SAM" id="Phobius"/>
    </source>
</evidence>
<feature type="transmembrane region" description="Helical" evidence="2">
    <location>
        <begin position="274"/>
        <end position="293"/>
    </location>
</feature>
<keyword evidence="2" id="KW-1133">Transmembrane helix</keyword>
<protein>
    <recommendedName>
        <fullName evidence="5">TrbL/VirB6 plasmid conjugal transfer protein</fullName>
    </recommendedName>
</protein>
<dbReference type="Proteomes" id="UP000182652">
    <property type="component" value="Unassembled WGS sequence"/>
</dbReference>
<evidence type="ECO:0008006" key="5">
    <source>
        <dbReference type="Google" id="ProtNLM"/>
    </source>
</evidence>
<feature type="transmembrane region" description="Helical" evidence="2">
    <location>
        <begin position="107"/>
        <end position="127"/>
    </location>
</feature>
<dbReference type="STRING" id="156980.SAMN04489745_0112"/>
<keyword evidence="4" id="KW-1185">Reference proteome</keyword>
<feature type="transmembrane region" description="Helical" evidence="2">
    <location>
        <begin position="249"/>
        <end position="268"/>
    </location>
</feature>